<reference evidence="2" key="1">
    <citation type="journal article" date="2020" name="G3 (Bethesda)">
        <title>High-Quality Assemblies for Three Invasive Social Wasps from the &lt;i&gt;Vespula&lt;/i&gt; Genus.</title>
        <authorList>
            <person name="Harrop T.W.R."/>
            <person name="Guhlin J."/>
            <person name="McLaughlin G.M."/>
            <person name="Permina E."/>
            <person name="Stockwell P."/>
            <person name="Gilligan J."/>
            <person name="Le Lec M.F."/>
            <person name="Gruber M.A.M."/>
            <person name="Quinn O."/>
            <person name="Lovegrove M."/>
            <person name="Duncan E.J."/>
            <person name="Remnant E.J."/>
            <person name="Van Eeckhoven J."/>
            <person name="Graham B."/>
            <person name="Knapp R.A."/>
            <person name="Langford K.W."/>
            <person name="Kronenberg Z."/>
            <person name="Press M.O."/>
            <person name="Eacker S.M."/>
            <person name="Wilson-Rankin E.E."/>
            <person name="Purcell J."/>
            <person name="Lester P.J."/>
            <person name="Dearden P.K."/>
        </authorList>
    </citation>
    <scope>NUCLEOTIDE SEQUENCE</scope>
    <source>
        <strain evidence="2">Linc-1</strain>
    </source>
</reference>
<feature type="coiled-coil region" evidence="1">
    <location>
        <begin position="226"/>
        <end position="338"/>
    </location>
</feature>
<protein>
    <submittedName>
        <fullName evidence="2">Uncharacterized protein</fullName>
    </submittedName>
</protein>
<name>A0A834NHP8_VESGE</name>
<keyword evidence="1" id="KW-0175">Coiled coil</keyword>
<evidence type="ECO:0000256" key="1">
    <source>
        <dbReference type="SAM" id="Coils"/>
    </source>
</evidence>
<organism evidence="2 3">
    <name type="scientific">Vespula germanica</name>
    <name type="common">German yellow jacket</name>
    <name type="synonym">Paravespula germanica</name>
    <dbReference type="NCBI Taxonomy" id="30212"/>
    <lineage>
        <taxon>Eukaryota</taxon>
        <taxon>Metazoa</taxon>
        <taxon>Ecdysozoa</taxon>
        <taxon>Arthropoda</taxon>
        <taxon>Hexapoda</taxon>
        <taxon>Insecta</taxon>
        <taxon>Pterygota</taxon>
        <taxon>Neoptera</taxon>
        <taxon>Endopterygota</taxon>
        <taxon>Hymenoptera</taxon>
        <taxon>Apocrita</taxon>
        <taxon>Aculeata</taxon>
        <taxon>Vespoidea</taxon>
        <taxon>Vespidae</taxon>
        <taxon>Vespinae</taxon>
        <taxon>Vespula</taxon>
    </lineage>
</organism>
<dbReference type="Proteomes" id="UP000617340">
    <property type="component" value="Unassembled WGS sequence"/>
</dbReference>
<evidence type="ECO:0000313" key="2">
    <source>
        <dbReference type="EMBL" id="KAF7409757.1"/>
    </source>
</evidence>
<keyword evidence="3" id="KW-1185">Reference proteome</keyword>
<accession>A0A834NHP8</accession>
<dbReference type="AlphaFoldDB" id="A0A834NHP8"/>
<sequence length="465" mass="53697">MGIIRSTFSFISPQDPLRSTSYPGFHRRMKKKNSEVEGSQGKDFVSKKVQASCELKHCESCNIASETILRMINAIRSAFHENKLISAVAEERDLLKGDIYEKTQWAVMRRLAAAIEMDVKTTFEMMQGNDMKREAIKRNYEEKLNSLEAELSRKGTDFELLRGENFQLEGRIENVFTDFISRELVELGGEKEEKEDYDEIGVVAKGNKEILLLAIRVCLWSLKRNFNALKEKNFQMEETKERLTIELKDTRIKLERTAESWDILQSQIVKLAENKLELENSVRGLTEKIVDTRSACLETERALRILLTELQRENDSIKKEYRVKLEKLETELKAEMKYREIEKEPEAVRSEGLYEERVLMPGDDPVLDMTRQLISNRRKIEHLQRQNERLSKTEFGDTIGYAVGVCTHALSQQEGRHVAMCGNINKVSVNPNSMQSYCLEISAIYQAAPVSTSSLKRILLMLRIH</sequence>
<comment type="caution">
    <text evidence="2">The sequence shown here is derived from an EMBL/GenBank/DDBJ whole genome shotgun (WGS) entry which is preliminary data.</text>
</comment>
<evidence type="ECO:0000313" key="3">
    <source>
        <dbReference type="Proteomes" id="UP000617340"/>
    </source>
</evidence>
<dbReference type="EMBL" id="JACSDZ010000003">
    <property type="protein sequence ID" value="KAF7409757.1"/>
    <property type="molecule type" value="Genomic_DNA"/>
</dbReference>
<gene>
    <name evidence="2" type="ORF">HZH68_004138</name>
</gene>
<proteinExistence type="predicted"/>